<evidence type="ECO:0000313" key="10">
    <source>
        <dbReference type="Proteomes" id="UP000005801"/>
    </source>
</evidence>
<dbReference type="InterPro" id="IPR005829">
    <property type="entry name" value="Sugar_transporter_CS"/>
</dbReference>
<dbReference type="Pfam" id="PF07690">
    <property type="entry name" value="MFS_1"/>
    <property type="match status" value="1"/>
</dbReference>
<comment type="similarity">
    <text evidence="3">Belongs to the major facilitator superfamily. TCR/Tet family.</text>
</comment>
<evidence type="ECO:0000256" key="7">
    <source>
        <dbReference type="SAM" id="Phobius"/>
    </source>
</evidence>
<feature type="domain" description="Major facilitator superfamily (MFS) profile" evidence="8">
    <location>
        <begin position="1"/>
        <end position="400"/>
    </location>
</feature>
<organism evidence="9 10">
    <name type="scientific">Plesiocystis pacifica SIR-1</name>
    <dbReference type="NCBI Taxonomy" id="391625"/>
    <lineage>
        <taxon>Bacteria</taxon>
        <taxon>Pseudomonadati</taxon>
        <taxon>Myxococcota</taxon>
        <taxon>Polyangia</taxon>
        <taxon>Nannocystales</taxon>
        <taxon>Nannocystaceae</taxon>
        <taxon>Plesiocystis</taxon>
    </lineage>
</organism>
<dbReference type="PROSITE" id="PS00216">
    <property type="entry name" value="SUGAR_TRANSPORT_1"/>
    <property type="match status" value="1"/>
</dbReference>
<dbReference type="AlphaFoldDB" id="A6FZG2"/>
<dbReference type="PANTHER" id="PTHR23518:SF2">
    <property type="entry name" value="MAJOR FACILITATOR SUPERFAMILY TRANSPORTER"/>
    <property type="match status" value="1"/>
</dbReference>
<dbReference type="EMBL" id="ABCS01000006">
    <property type="protein sequence ID" value="EDM81046.1"/>
    <property type="molecule type" value="Genomic_DNA"/>
</dbReference>
<feature type="transmembrane region" description="Helical" evidence="7">
    <location>
        <begin position="110"/>
        <end position="131"/>
    </location>
</feature>
<keyword evidence="4 7" id="KW-0812">Transmembrane</keyword>
<comment type="caution">
    <text evidence="9">The sequence shown here is derived from an EMBL/GenBank/DDBJ whole genome shotgun (WGS) entry which is preliminary data.</text>
</comment>
<evidence type="ECO:0000256" key="3">
    <source>
        <dbReference type="ARBA" id="ARBA00007520"/>
    </source>
</evidence>
<sequence>MIEGAEPGPRPQTHAVRSFAALFCTDALLRSAYQVGKSPVLPVFAASLGAGDALLGLIVSVSVITGLVLKPIIGVVSDHWGRRGLLLSAVALFTLAPFAYGWIATPHQLVGLRLAHGLATAILGPVSVAWIVSLRADGLGTRLGWFGVARTIGYVVGPLAGGLLLTRMDAPEIYRMVGLVSAIAFIPALLLSPPPRPAEPRERASFGQRLRKLSEVARRAPALAIVGTFEATMYVGLYALKTFLPLHALELGLDLAWAGAMLSLQEGAHLVARPLTGMLADRWSHRGCIALGLTVIAGALALLPFTHGPLLVAASVLLIGVGQAMITPAASALVALQIGERHLGAGMGLIGSLRNAGKVVGPILGGLLIAWTSFSFGMLILALILVPCALWVSRMPIGAGASLSR</sequence>
<evidence type="ECO:0000256" key="2">
    <source>
        <dbReference type="ARBA" id="ARBA00004141"/>
    </source>
</evidence>
<dbReference type="RefSeq" id="WP_006969861.1">
    <property type="nucleotide sequence ID" value="NZ_ABCS01000006.1"/>
</dbReference>
<evidence type="ECO:0000256" key="4">
    <source>
        <dbReference type="ARBA" id="ARBA00022692"/>
    </source>
</evidence>
<keyword evidence="5 7" id="KW-1133">Transmembrane helix</keyword>
<dbReference type="InterPro" id="IPR020846">
    <property type="entry name" value="MFS_dom"/>
</dbReference>
<dbReference type="PROSITE" id="PS50850">
    <property type="entry name" value="MFS"/>
    <property type="match status" value="1"/>
</dbReference>
<evidence type="ECO:0000256" key="5">
    <source>
        <dbReference type="ARBA" id="ARBA00022989"/>
    </source>
</evidence>
<name>A6FZG2_9BACT</name>
<dbReference type="Proteomes" id="UP000005801">
    <property type="component" value="Unassembled WGS sequence"/>
</dbReference>
<accession>A6FZG2</accession>
<keyword evidence="6 7" id="KW-0472">Membrane</keyword>
<dbReference type="OrthoDB" id="9814303at2"/>
<dbReference type="SUPFAM" id="SSF103473">
    <property type="entry name" value="MFS general substrate transporter"/>
    <property type="match status" value="1"/>
</dbReference>
<protein>
    <submittedName>
        <fullName evidence="9">Major facilitator superfamily protein</fullName>
    </submittedName>
</protein>
<feature type="transmembrane region" description="Helical" evidence="7">
    <location>
        <begin position="173"/>
        <end position="191"/>
    </location>
</feature>
<reference evidence="9 10" key="1">
    <citation type="submission" date="2007-06" db="EMBL/GenBank/DDBJ databases">
        <authorList>
            <person name="Shimkets L."/>
            <person name="Ferriera S."/>
            <person name="Johnson J."/>
            <person name="Kravitz S."/>
            <person name="Beeson K."/>
            <person name="Sutton G."/>
            <person name="Rogers Y.-H."/>
            <person name="Friedman R."/>
            <person name="Frazier M."/>
            <person name="Venter J.C."/>
        </authorList>
    </citation>
    <scope>NUCLEOTIDE SEQUENCE [LARGE SCALE GENOMIC DNA]</scope>
    <source>
        <strain evidence="9 10">SIR-1</strain>
    </source>
</reference>
<comment type="subcellular location">
    <subcellularLocation>
        <location evidence="2">Membrane</location>
        <topology evidence="2">Multi-pass membrane protein</topology>
    </subcellularLocation>
</comment>
<dbReference type="InterPro" id="IPR001958">
    <property type="entry name" value="Tet-R_TetA/multi-R_MdtG-like"/>
</dbReference>
<feature type="transmembrane region" description="Helical" evidence="7">
    <location>
        <begin position="311"/>
        <end position="338"/>
    </location>
</feature>
<feature type="transmembrane region" description="Helical" evidence="7">
    <location>
        <begin position="359"/>
        <end position="392"/>
    </location>
</feature>
<dbReference type="PANTHER" id="PTHR23518">
    <property type="entry name" value="C-METHYLTRANSFERASE"/>
    <property type="match status" value="1"/>
</dbReference>
<dbReference type="GO" id="GO:0022857">
    <property type="term" value="F:transmembrane transporter activity"/>
    <property type="evidence" value="ECO:0007669"/>
    <property type="project" value="InterPro"/>
</dbReference>
<dbReference type="PRINTS" id="PR01035">
    <property type="entry name" value="TCRTETA"/>
</dbReference>
<feature type="transmembrane region" description="Helical" evidence="7">
    <location>
        <begin position="287"/>
        <end position="305"/>
    </location>
</feature>
<dbReference type="Gene3D" id="1.20.1250.20">
    <property type="entry name" value="MFS general substrate transporter like domains"/>
    <property type="match status" value="1"/>
</dbReference>
<dbReference type="CDD" id="cd17325">
    <property type="entry name" value="MFS_MdtG_SLC18_like"/>
    <property type="match status" value="1"/>
</dbReference>
<feature type="transmembrane region" description="Helical" evidence="7">
    <location>
        <begin position="85"/>
        <end position="104"/>
    </location>
</feature>
<keyword evidence="10" id="KW-1185">Reference proteome</keyword>
<proteinExistence type="inferred from homology"/>
<feature type="transmembrane region" description="Helical" evidence="7">
    <location>
        <begin position="143"/>
        <end position="161"/>
    </location>
</feature>
<evidence type="ECO:0000256" key="1">
    <source>
        <dbReference type="ARBA" id="ARBA00003279"/>
    </source>
</evidence>
<dbReference type="InterPro" id="IPR036259">
    <property type="entry name" value="MFS_trans_sf"/>
</dbReference>
<evidence type="ECO:0000259" key="8">
    <source>
        <dbReference type="PROSITE" id="PS50850"/>
    </source>
</evidence>
<feature type="transmembrane region" description="Helical" evidence="7">
    <location>
        <begin position="220"/>
        <end position="240"/>
    </location>
</feature>
<feature type="transmembrane region" description="Helical" evidence="7">
    <location>
        <begin position="53"/>
        <end position="73"/>
    </location>
</feature>
<gene>
    <name evidence="9" type="ORF">PPSIR1_25741</name>
</gene>
<dbReference type="InterPro" id="IPR011701">
    <property type="entry name" value="MFS"/>
</dbReference>
<evidence type="ECO:0000256" key="6">
    <source>
        <dbReference type="ARBA" id="ARBA00023136"/>
    </source>
</evidence>
<dbReference type="eggNOG" id="COG2814">
    <property type="taxonomic scope" value="Bacteria"/>
</dbReference>
<comment type="function">
    <text evidence="1">Resistance to tetracycline by an active tetracycline efflux. This is an energy-dependent process that decreases the accumulation of the antibiotic in whole cells. This protein functions as a metal-tetracycline/H(+) antiporter.</text>
</comment>
<evidence type="ECO:0000313" key="9">
    <source>
        <dbReference type="EMBL" id="EDM81046.1"/>
    </source>
</evidence>
<dbReference type="STRING" id="391625.PPSIR1_25741"/>
<dbReference type="GO" id="GO:0016020">
    <property type="term" value="C:membrane"/>
    <property type="evidence" value="ECO:0007669"/>
    <property type="project" value="UniProtKB-SubCell"/>
</dbReference>